<evidence type="ECO:0000256" key="1">
    <source>
        <dbReference type="ARBA" id="ARBA00004123"/>
    </source>
</evidence>
<keyword evidence="9" id="KW-0812">Transmembrane</keyword>
<dbReference type="PANTHER" id="PTHR24338:SF0">
    <property type="entry name" value="MUSCLE SEGMENTATION HOMEOBOX"/>
    <property type="match status" value="1"/>
</dbReference>
<keyword evidence="3 7" id="KW-0238">DNA-binding</keyword>
<evidence type="ECO:0000256" key="3">
    <source>
        <dbReference type="ARBA" id="ARBA00023125"/>
    </source>
</evidence>
<keyword evidence="12" id="KW-1185">Reference proteome</keyword>
<dbReference type="PROSITE" id="PS00027">
    <property type="entry name" value="HOMEOBOX_1"/>
    <property type="match status" value="1"/>
</dbReference>
<keyword evidence="4 7" id="KW-0371">Homeobox</keyword>
<feature type="DNA-binding region" description="Homeobox" evidence="7">
    <location>
        <begin position="194"/>
        <end position="253"/>
    </location>
</feature>
<protein>
    <recommendedName>
        <fullName evidence="10">Homeobox domain-containing protein</fullName>
    </recommendedName>
</protein>
<dbReference type="EMBL" id="OZ034834">
    <property type="protein sequence ID" value="CAL1675852.1"/>
    <property type="molecule type" value="Genomic_DNA"/>
</dbReference>
<dbReference type="CDD" id="cd00086">
    <property type="entry name" value="homeodomain"/>
    <property type="match status" value="1"/>
</dbReference>
<gene>
    <name evidence="11" type="ORF">LPLAT_LOCUS2152</name>
</gene>
<dbReference type="Proteomes" id="UP001497644">
    <property type="component" value="Chromosome 11"/>
</dbReference>
<comment type="similarity">
    <text evidence="6">Belongs to the Msh homeobox family.</text>
</comment>
<dbReference type="InterPro" id="IPR001356">
    <property type="entry name" value="HD"/>
</dbReference>
<evidence type="ECO:0000313" key="12">
    <source>
        <dbReference type="Proteomes" id="UP001497644"/>
    </source>
</evidence>
<evidence type="ECO:0000313" key="11">
    <source>
        <dbReference type="EMBL" id="CAL1675852.1"/>
    </source>
</evidence>
<accession>A0AAV2N7J2</accession>
<reference evidence="11" key="1">
    <citation type="submission" date="2024-04" db="EMBL/GenBank/DDBJ databases">
        <authorList>
            <consortium name="Molecular Ecology Group"/>
        </authorList>
    </citation>
    <scope>NUCLEOTIDE SEQUENCE</scope>
</reference>
<evidence type="ECO:0000259" key="10">
    <source>
        <dbReference type="PROSITE" id="PS50071"/>
    </source>
</evidence>
<evidence type="ECO:0000256" key="6">
    <source>
        <dbReference type="ARBA" id="ARBA00038425"/>
    </source>
</evidence>
<dbReference type="GO" id="GO:0005634">
    <property type="term" value="C:nucleus"/>
    <property type="evidence" value="ECO:0007669"/>
    <property type="project" value="UniProtKB-SubCell"/>
</dbReference>
<evidence type="ECO:0000256" key="5">
    <source>
        <dbReference type="ARBA" id="ARBA00023242"/>
    </source>
</evidence>
<dbReference type="PANTHER" id="PTHR24338">
    <property type="entry name" value="HOMEOBOX PROTEIN MSX"/>
    <property type="match status" value="1"/>
</dbReference>
<name>A0AAV2N7J2_9HYME</name>
<organism evidence="11 12">
    <name type="scientific">Lasius platythorax</name>
    <dbReference type="NCBI Taxonomy" id="488582"/>
    <lineage>
        <taxon>Eukaryota</taxon>
        <taxon>Metazoa</taxon>
        <taxon>Ecdysozoa</taxon>
        <taxon>Arthropoda</taxon>
        <taxon>Hexapoda</taxon>
        <taxon>Insecta</taxon>
        <taxon>Pterygota</taxon>
        <taxon>Neoptera</taxon>
        <taxon>Endopterygota</taxon>
        <taxon>Hymenoptera</taxon>
        <taxon>Apocrita</taxon>
        <taxon>Aculeata</taxon>
        <taxon>Formicoidea</taxon>
        <taxon>Formicidae</taxon>
        <taxon>Formicinae</taxon>
        <taxon>Lasius</taxon>
        <taxon>Lasius</taxon>
    </lineage>
</organism>
<dbReference type="SMART" id="SM00389">
    <property type="entry name" value="HOX"/>
    <property type="match status" value="1"/>
</dbReference>
<keyword evidence="9" id="KW-1133">Transmembrane helix</keyword>
<keyword evidence="9" id="KW-0472">Membrane</keyword>
<dbReference type="AlphaFoldDB" id="A0AAV2N7J2"/>
<dbReference type="Gene3D" id="1.10.10.60">
    <property type="entry name" value="Homeodomain-like"/>
    <property type="match status" value="1"/>
</dbReference>
<dbReference type="GO" id="GO:0000977">
    <property type="term" value="F:RNA polymerase II transcription regulatory region sequence-specific DNA binding"/>
    <property type="evidence" value="ECO:0007669"/>
    <property type="project" value="TreeGrafter"/>
</dbReference>
<feature type="domain" description="Homeobox" evidence="10">
    <location>
        <begin position="192"/>
        <end position="252"/>
    </location>
</feature>
<comment type="subcellular location">
    <subcellularLocation>
        <location evidence="1 7 8">Nucleus</location>
    </subcellularLocation>
</comment>
<sequence length="261" mass="30575">MRVAKTRGYAPHERDLGRVYLHLRVCVHTHAYICICVYAQYIYIARSSSFGRFSETFGMTSEARMRNTDFSIARILSEDRGSCSPKTRADRERDESSARGTLRVRFPSVSLPEVNEERGASRREGETRREEYADRIVPSETRSDALVAGVTTATGQRDSEIRRADLTWLQYTRYRPPKLPRRSYVERRIKRRTDDRPRIPFSSSQLQVLEDRYRRSAYLSRNDVVEMSATLRLPQSKIKIWFQNRRARQRRESLNSTIAAR</sequence>
<dbReference type="SUPFAM" id="SSF46689">
    <property type="entry name" value="Homeodomain-like"/>
    <property type="match status" value="1"/>
</dbReference>
<dbReference type="GO" id="GO:0000981">
    <property type="term" value="F:DNA-binding transcription factor activity, RNA polymerase II-specific"/>
    <property type="evidence" value="ECO:0007669"/>
    <property type="project" value="InterPro"/>
</dbReference>
<dbReference type="Pfam" id="PF00046">
    <property type="entry name" value="Homeodomain"/>
    <property type="match status" value="1"/>
</dbReference>
<feature type="transmembrane region" description="Helical" evidence="9">
    <location>
        <begin position="21"/>
        <end position="43"/>
    </location>
</feature>
<proteinExistence type="inferred from homology"/>
<dbReference type="InterPro" id="IPR050674">
    <property type="entry name" value="Msh_Homeobox_Regulators"/>
</dbReference>
<keyword evidence="5 7" id="KW-0539">Nucleus</keyword>
<evidence type="ECO:0000256" key="7">
    <source>
        <dbReference type="PROSITE-ProRule" id="PRU00108"/>
    </source>
</evidence>
<dbReference type="InterPro" id="IPR009057">
    <property type="entry name" value="Homeodomain-like_sf"/>
</dbReference>
<evidence type="ECO:0000256" key="4">
    <source>
        <dbReference type="ARBA" id="ARBA00023155"/>
    </source>
</evidence>
<keyword evidence="2" id="KW-0217">Developmental protein</keyword>
<evidence type="ECO:0000256" key="9">
    <source>
        <dbReference type="SAM" id="Phobius"/>
    </source>
</evidence>
<dbReference type="PROSITE" id="PS50071">
    <property type="entry name" value="HOMEOBOX_2"/>
    <property type="match status" value="1"/>
</dbReference>
<dbReference type="InterPro" id="IPR017970">
    <property type="entry name" value="Homeobox_CS"/>
</dbReference>
<dbReference type="GO" id="GO:0048598">
    <property type="term" value="P:embryonic morphogenesis"/>
    <property type="evidence" value="ECO:0007669"/>
    <property type="project" value="TreeGrafter"/>
</dbReference>
<evidence type="ECO:0000256" key="8">
    <source>
        <dbReference type="RuleBase" id="RU000682"/>
    </source>
</evidence>
<evidence type="ECO:0000256" key="2">
    <source>
        <dbReference type="ARBA" id="ARBA00022473"/>
    </source>
</evidence>